<sequence length="490" mass="56277">MKRRKLEVIYFSNKSNKKFLIPESGFLLISSMRLLNRYIQKELFLPFIFSLLVIIFILFTNFFLRALDRFLGKGLDLPTILEYLVLNLAWIVSLAVPMAILIATLMSFGRMSEDNEIIAMRASGISSLTVIRSALIFGMLVGTALVLFNNFIQPDMNFRARLLSGDIYRKRPGMIIEPGHFIDDLPGYSMIIRGKKGEIFEDVRIFSKANKESQTSIQSKTGSLSATDDAIILNLYDGEIHELDLKGYEHYRRIKFKKHVITLPADGLLLSRRDSASRTAREMTVPMMVAKQKIYTQRINVVKKRLAKSFKRTIGDSIFYKNPKLALSVIQQEHVRVEKDSLLNPAQVRVKKRKLRTLENQVKNEFNLINSYVRSQNKYGVEIHKKFSLPFACILFVLLGTSLGILAKKGGFVVGISLSFGFFLMYYLFMIGGKDMAIRNLVTPAIGLWTPNVILLIISLYLTFYTIRERTPLRINWPELNIRKLFKQKK</sequence>
<dbReference type="InterPro" id="IPR005495">
    <property type="entry name" value="LptG/LptF_permease"/>
</dbReference>
<evidence type="ECO:0000313" key="7">
    <source>
        <dbReference type="EMBL" id="SVA09502.1"/>
    </source>
</evidence>
<evidence type="ECO:0000256" key="4">
    <source>
        <dbReference type="ARBA" id="ARBA00022989"/>
    </source>
</evidence>
<dbReference type="EMBL" id="UINC01003819">
    <property type="protein sequence ID" value="SVA09502.1"/>
    <property type="molecule type" value="Genomic_DNA"/>
</dbReference>
<keyword evidence="3 6" id="KW-0812">Transmembrane</keyword>
<keyword evidence="4 6" id="KW-1133">Transmembrane helix</keyword>
<evidence type="ECO:0000256" key="1">
    <source>
        <dbReference type="ARBA" id="ARBA00004651"/>
    </source>
</evidence>
<feature type="transmembrane region" description="Helical" evidence="6">
    <location>
        <begin position="129"/>
        <end position="152"/>
    </location>
</feature>
<dbReference type="Pfam" id="PF03739">
    <property type="entry name" value="LptF_LptG"/>
    <property type="match status" value="1"/>
</dbReference>
<feature type="transmembrane region" description="Helical" evidence="6">
    <location>
        <begin position="441"/>
        <end position="464"/>
    </location>
</feature>
<dbReference type="GO" id="GO:0043190">
    <property type="term" value="C:ATP-binding cassette (ABC) transporter complex"/>
    <property type="evidence" value="ECO:0007669"/>
    <property type="project" value="TreeGrafter"/>
</dbReference>
<accession>A0A381SZU0</accession>
<name>A0A381SZU0_9ZZZZ</name>
<organism evidence="7">
    <name type="scientific">marine metagenome</name>
    <dbReference type="NCBI Taxonomy" id="408172"/>
    <lineage>
        <taxon>unclassified sequences</taxon>
        <taxon>metagenomes</taxon>
        <taxon>ecological metagenomes</taxon>
    </lineage>
</organism>
<feature type="transmembrane region" description="Helical" evidence="6">
    <location>
        <begin position="387"/>
        <end position="406"/>
    </location>
</feature>
<comment type="subcellular location">
    <subcellularLocation>
        <location evidence="1">Cell membrane</location>
        <topology evidence="1">Multi-pass membrane protein</topology>
    </subcellularLocation>
</comment>
<evidence type="ECO:0000256" key="3">
    <source>
        <dbReference type="ARBA" id="ARBA00022692"/>
    </source>
</evidence>
<evidence type="ECO:0000256" key="5">
    <source>
        <dbReference type="ARBA" id="ARBA00023136"/>
    </source>
</evidence>
<reference evidence="7" key="1">
    <citation type="submission" date="2018-05" db="EMBL/GenBank/DDBJ databases">
        <authorList>
            <person name="Lanie J.A."/>
            <person name="Ng W.-L."/>
            <person name="Kazmierczak K.M."/>
            <person name="Andrzejewski T.M."/>
            <person name="Davidsen T.M."/>
            <person name="Wayne K.J."/>
            <person name="Tettelin H."/>
            <person name="Glass J.I."/>
            <person name="Rusch D."/>
            <person name="Podicherti R."/>
            <person name="Tsui H.-C.T."/>
            <person name="Winkler M.E."/>
        </authorList>
    </citation>
    <scope>NUCLEOTIDE SEQUENCE</scope>
</reference>
<protein>
    <recommendedName>
        <fullName evidence="8">YjgP/YjgQ family permease</fullName>
    </recommendedName>
</protein>
<feature type="transmembrane region" description="Helical" evidence="6">
    <location>
        <begin position="84"/>
        <end position="109"/>
    </location>
</feature>
<feature type="transmembrane region" description="Helical" evidence="6">
    <location>
        <begin position="412"/>
        <end position="429"/>
    </location>
</feature>
<keyword evidence="2" id="KW-1003">Cell membrane</keyword>
<proteinExistence type="predicted"/>
<keyword evidence="5 6" id="KW-0472">Membrane</keyword>
<evidence type="ECO:0008006" key="8">
    <source>
        <dbReference type="Google" id="ProtNLM"/>
    </source>
</evidence>
<dbReference type="PANTHER" id="PTHR33529:SF6">
    <property type="entry name" value="YJGP_YJGQ FAMILY PERMEASE"/>
    <property type="match status" value="1"/>
</dbReference>
<evidence type="ECO:0000256" key="2">
    <source>
        <dbReference type="ARBA" id="ARBA00022475"/>
    </source>
</evidence>
<dbReference type="AlphaFoldDB" id="A0A381SZU0"/>
<feature type="transmembrane region" description="Helical" evidence="6">
    <location>
        <begin position="45"/>
        <end position="64"/>
    </location>
</feature>
<dbReference type="GO" id="GO:0015920">
    <property type="term" value="P:lipopolysaccharide transport"/>
    <property type="evidence" value="ECO:0007669"/>
    <property type="project" value="TreeGrafter"/>
</dbReference>
<dbReference type="PANTHER" id="PTHR33529">
    <property type="entry name" value="SLR0882 PROTEIN-RELATED"/>
    <property type="match status" value="1"/>
</dbReference>
<evidence type="ECO:0000256" key="6">
    <source>
        <dbReference type="SAM" id="Phobius"/>
    </source>
</evidence>
<gene>
    <name evidence="7" type="ORF">METZ01_LOCUS62356</name>
</gene>